<accession>N1VZ01</accession>
<dbReference type="STRING" id="1257025.LEP1GSC203_0319"/>
<keyword evidence="3" id="KW-1185">Reference proteome</keyword>
<protein>
    <submittedName>
        <fullName evidence="2">PF14213 domain protein</fullName>
    </submittedName>
</protein>
<dbReference type="InterPro" id="IPR025474">
    <property type="entry name" value="DUF4325"/>
</dbReference>
<sequence>MNEVVLKIKEFSITPGTRHIDEGPFSGEEFRINVLTDKYREAKNNNKKLLIDLDGTIGYGTSWLEEAFGGLAREWDKEDILSRISFISNEEPYLIEDIIGYIKNA</sequence>
<evidence type="ECO:0000259" key="1">
    <source>
        <dbReference type="Pfam" id="PF14213"/>
    </source>
</evidence>
<dbReference type="EMBL" id="AOGW02000012">
    <property type="protein sequence ID" value="EMY60651.1"/>
    <property type="molecule type" value="Genomic_DNA"/>
</dbReference>
<dbReference type="OrthoDB" id="1551124at2"/>
<evidence type="ECO:0000313" key="3">
    <source>
        <dbReference type="Proteomes" id="UP000012371"/>
    </source>
</evidence>
<dbReference type="Proteomes" id="UP000012371">
    <property type="component" value="Unassembled WGS sequence"/>
</dbReference>
<feature type="domain" description="DUF4325" evidence="1">
    <location>
        <begin position="26"/>
        <end position="93"/>
    </location>
</feature>
<dbReference type="RefSeq" id="WP_002974762.1">
    <property type="nucleotide sequence ID" value="NZ_AOGW02000012.1"/>
</dbReference>
<gene>
    <name evidence="2" type="ORF">LEP1GSC203_0319</name>
</gene>
<proteinExistence type="predicted"/>
<comment type="caution">
    <text evidence="2">The sequence shown here is derived from an EMBL/GenBank/DDBJ whole genome shotgun (WGS) entry which is preliminary data.</text>
</comment>
<name>N1VZ01_9LEPT</name>
<reference evidence="2" key="1">
    <citation type="submission" date="2013-03" db="EMBL/GenBank/DDBJ databases">
        <authorList>
            <person name="Harkins D.M."/>
            <person name="Durkin A.S."/>
            <person name="Brinkac L.M."/>
            <person name="Haft D.H."/>
            <person name="Selengut J.D."/>
            <person name="Sanka R."/>
            <person name="DePew J."/>
            <person name="Purushe J."/>
            <person name="Hartskeerl R.A."/>
            <person name="Ahmed A."/>
            <person name="van der Linden H."/>
            <person name="Goris M.G.A."/>
            <person name="Vinetz J.M."/>
            <person name="Sutton G.G."/>
            <person name="Nierman W.C."/>
            <person name="Fouts D.E."/>
        </authorList>
    </citation>
    <scope>NUCLEOTIDE SEQUENCE [LARGE SCALE GENOMIC DNA]</scope>
    <source>
        <strain evidence="2">LT 11-33</strain>
    </source>
</reference>
<organism evidence="2 3">
    <name type="scientific">Leptospira terpstrae serovar Hualin str. LT 11-33 = ATCC 700639</name>
    <dbReference type="NCBI Taxonomy" id="1257025"/>
    <lineage>
        <taxon>Bacteria</taxon>
        <taxon>Pseudomonadati</taxon>
        <taxon>Spirochaetota</taxon>
        <taxon>Spirochaetia</taxon>
        <taxon>Leptospirales</taxon>
        <taxon>Leptospiraceae</taxon>
        <taxon>Leptospira</taxon>
    </lineage>
</organism>
<evidence type="ECO:0000313" key="2">
    <source>
        <dbReference type="EMBL" id="EMY60651.1"/>
    </source>
</evidence>
<dbReference type="Pfam" id="PF14213">
    <property type="entry name" value="DUF4325"/>
    <property type="match status" value="1"/>
</dbReference>
<dbReference type="AlphaFoldDB" id="N1VZ01"/>